<dbReference type="OrthoDB" id="100177at2"/>
<dbReference type="AlphaFoldDB" id="A0A4Q1SBN1"/>
<dbReference type="EMBL" id="SDMK01000003">
    <property type="protein sequence ID" value="RXS94554.1"/>
    <property type="molecule type" value="Genomic_DNA"/>
</dbReference>
<dbReference type="PROSITE" id="PS50006">
    <property type="entry name" value="FHA_DOMAIN"/>
    <property type="match status" value="1"/>
</dbReference>
<keyword evidence="4" id="KW-1185">Reference proteome</keyword>
<accession>A0A4Q1SBN1</accession>
<evidence type="ECO:0000313" key="4">
    <source>
        <dbReference type="Proteomes" id="UP000290253"/>
    </source>
</evidence>
<sequence length="456" mass="51312">MATTQTIGRSEAMDVERRRELMERVLASDQFRRAPRLSAFLRFICEQERLGLANRLNEQRVGVHVFGRPEGYHVGDDSIVRSQARQLRQRLEEYFATEGKDEPFVLSVPKGSYVPHFDPYPQGSAESESAEELLRVGAGSETGLRASSSDKSQVESLALPQRRWSWGFQASRLMLGGALVWILALIAFLGYQGFRYWTHTRETKEAIFWDSLLSTKREVIIVPSDSSLVLLEKIDDKRVALDDYMSHRYLNGKDTGDKDGYAPPDMDEVKRSIAFGRYTNMADLNLAWNLGQLAGARHTQAHIRFARDLNLKELGESNSVLIGGPRSNPWVDLYAPYMDFVVDYDQSSHRNVILNRKPKTGEQARYFEVGGESEHEAYGIVAYLPGLDGQGSSLLVGGTSRAGTEAATEFLFSHGFSSLLERISSKQGIPHFEILISTRNLRGDPHESSVLCYHQL</sequence>
<feature type="domain" description="FHA" evidence="2">
    <location>
        <begin position="273"/>
        <end position="327"/>
    </location>
</feature>
<comment type="caution">
    <text evidence="3">The sequence shown here is derived from an EMBL/GenBank/DDBJ whole genome shotgun (WGS) entry which is preliminary data.</text>
</comment>
<dbReference type="InterPro" id="IPR000253">
    <property type="entry name" value="FHA_dom"/>
</dbReference>
<dbReference type="RefSeq" id="WP_129209291.1">
    <property type="nucleotide sequence ID" value="NZ_BMGU01000005.1"/>
</dbReference>
<evidence type="ECO:0000259" key="2">
    <source>
        <dbReference type="PROSITE" id="PS50006"/>
    </source>
</evidence>
<evidence type="ECO:0000313" key="3">
    <source>
        <dbReference type="EMBL" id="RXS94554.1"/>
    </source>
</evidence>
<feature type="transmembrane region" description="Helical" evidence="1">
    <location>
        <begin position="173"/>
        <end position="194"/>
    </location>
</feature>
<proteinExistence type="predicted"/>
<organism evidence="3 4">
    <name type="scientific">Silvibacterium dinghuense</name>
    <dbReference type="NCBI Taxonomy" id="1560006"/>
    <lineage>
        <taxon>Bacteria</taxon>
        <taxon>Pseudomonadati</taxon>
        <taxon>Acidobacteriota</taxon>
        <taxon>Terriglobia</taxon>
        <taxon>Terriglobales</taxon>
        <taxon>Acidobacteriaceae</taxon>
        <taxon>Silvibacterium</taxon>
    </lineage>
</organism>
<keyword evidence="1" id="KW-1133">Transmembrane helix</keyword>
<protein>
    <recommendedName>
        <fullName evidence="2">FHA domain-containing protein</fullName>
    </recommendedName>
</protein>
<gene>
    <name evidence="3" type="ORF">ESZ00_15935</name>
</gene>
<keyword evidence="1" id="KW-0472">Membrane</keyword>
<name>A0A4Q1SBN1_9BACT</name>
<dbReference type="Proteomes" id="UP000290253">
    <property type="component" value="Unassembled WGS sequence"/>
</dbReference>
<keyword evidence="1" id="KW-0812">Transmembrane</keyword>
<reference evidence="3 4" key="1">
    <citation type="journal article" date="2016" name="Int. J. Syst. Evol. Microbiol.">
        <title>Acidipila dinghuensis sp. nov., an acidobacterium isolated from forest soil.</title>
        <authorList>
            <person name="Jiang Y.W."/>
            <person name="Wang J."/>
            <person name="Chen M.H."/>
            <person name="Lv Y.Y."/>
            <person name="Qiu L.H."/>
        </authorList>
    </citation>
    <scope>NUCLEOTIDE SEQUENCE [LARGE SCALE GENOMIC DNA]</scope>
    <source>
        <strain evidence="3 4">DHOF10</strain>
    </source>
</reference>
<evidence type="ECO:0000256" key="1">
    <source>
        <dbReference type="SAM" id="Phobius"/>
    </source>
</evidence>